<protein>
    <recommendedName>
        <fullName evidence="3">CTP synthase (glutamine hydrolyzing)</fullName>
        <ecNumber evidence="3">6.3.4.2</ecNumber>
    </recommendedName>
</protein>
<keyword evidence="8" id="KW-0665">Pyrimidine biosynthesis</keyword>
<dbReference type="GO" id="GO:0003883">
    <property type="term" value="F:CTP synthase activity"/>
    <property type="evidence" value="ECO:0007669"/>
    <property type="project" value="UniProtKB-EC"/>
</dbReference>
<proteinExistence type="inferred from homology"/>
<dbReference type="Gene3D" id="3.40.50.880">
    <property type="match status" value="1"/>
</dbReference>
<dbReference type="GeneID" id="95351203"/>
<dbReference type="GO" id="GO:0005524">
    <property type="term" value="F:ATP binding"/>
    <property type="evidence" value="ECO:0007669"/>
    <property type="project" value="UniProtKB-KW"/>
</dbReference>
<organism evidence="12 13">
    <name type="scientific">Kitasatospora indigofera</name>
    <dbReference type="NCBI Taxonomy" id="67307"/>
    <lineage>
        <taxon>Bacteria</taxon>
        <taxon>Bacillati</taxon>
        <taxon>Actinomycetota</taxon>
        <taxon>Actinomycetes</taxon>
        <taxon>Kitasatosporales</taxon>
        <taxon>Streptomycetaceae</taxon>
        <taxon>Kitasatospora</taxon>
    </lineage>
</organism>
<comment type="catalytic activity">
    <reaction evidence="9">
        <text>UTP + L-glutamine + ATP + H2O = CTP + L-glutamate + ADP + phosphate + 2 H(+)</text>
        <dbReference type="Rhea" id="RHEA:26426"/>
        <dbReference type="ChEBI" id="CHEBI:15377"/>
        <dbReference type="ChEBI" id="CHEBI:15378"/>
        <dbReference type="ChEBI" id="CHEBI:29985"/>
        <dbReference type="ChEBI" id="CHEBI:30616"/>
        <dbReference type="ChEBI" id="CHEBI:37563"/>
        <dbReference type="ChEBI" id="CHEBI:43474"/>
        <dbReference type="ChEBI" id="CHEBI:46398"/>
        <dbReference type="ChEBI" id="CHEBI:58359"/>
        <dbReference type="ChEBI" id="CHEBI:456216"/>
        <dbReference type="EC" id="6.3.4.2"/>
    </reaction>
</comment>
<dbReference type="EC" id="6.3.4.2" evidence="3"/>
<comment type="caution">
    <text evidence="12">The sequence shown here is derived from an EMBL/GenBank/DDBJ whole genome shotgun (WGS) entry which is preliminary data.</text>
</comment>
<dbReference type="GO" id="GO:0019856">
    <property type="term" value="P:pyrimidine nucleobase biosynthetic process"/>
    <property type="evidence" value="ECO:0007669"/>
    <property type="project" value="TreeGrafter"/>
</dbReference>
<evidence type="ECO:0000256" key="3">
    <source>
        <dbReference type="ARBA" id="ARBA00012291"/>
    </source>
</evidence>
<dbReference type="GO" id="GO:0006241">
    <property type="term" value="P:CTP biosynthetic process"/>
    <property type="evidence" value="ECO:0007669"/>
    <property type="project" value="TreeGrafter"/>
</dbReference>
<reference evidence="12" key="1">
    <citation type="journal article" date="2014" name="Int. J. Syst. Evol. Microbiol.">
        <title>Complete genome sequence of Corynebacterium casei LMG S-19264T (=DSM 44701T), isolated from a smear-ripened cheese.</title>
        <authorList>
            <consortium name="US DOE Joint Genome Institute (JGI-PGF)"/>
            <person name="Walter F."/>
            <person name="Albersmeier A."/>
            <person name="Kalinowski J."/>
            <person name="Ruckert C."/>
        </authorList>
    </citation>
    <scope>NUCLEOTIDE SEQUENCE</scope>
    <source>
        <strain evidence="12">JCM 4646</strain>
    </source>
</reference>
<keyword evidence="13" id="KW-1185">Reference proteome</keyword>
<dbReference type="InterPro" id="IPR029062">
    <property type="entry name" value="Class_I_gatase-like"/>
</dbReference>
<comment type="pathway">
    <text evidence="1">Pyrimidine metabolism; CTP biosynthesis via de novo pathway; CTP from UDP: step 2/2.</text>
</comment>
<name>A0A919KK11_9ACTN</name>
<comment type="similarity">
    <text evidence="2">Belongs to the CTP synthase family.</text>
</comment>
<sequence>MTTSSTPSAGPAVLPPEDPGAARGAGAPYTARLALVGDRSPGVRSHARVPGLLDALARREQLVLDAYWISTEDAGHEGALAGFDAVWLLPGSPYRSEAGALAAVRTARERGIPFLGTCGGFQHAVLEYARTVCGLGGAAHAESPERPAAAGEDEQLLVVPLTCSLVGHEGVIEITPGTLAAQVLGTTRTLERYHCSYGLNAEYLDVLREYGLRFSGADERGEVRIAELPGHPFFLATLFQPELAGDGTSPHPAIRALAGAAVAHAARVTAGAATRA</sequence>
<dbReference type="Proteomes" id="UP000617734">
    <property type="component" value="Unassembled WGS sequence"/>
</dbReference>
<dbReference type="InterPro" id="IPR017926">
    <property type="entry name" value="GATASE"/>
</dbReference>
<feature type="region of interest" description="Disordered" evidence="10">
    <location>
        <begin position="1"/>
        <end position="25"/>
    </location>
</feature>
<evidence type="ECO:0000256" key="10">
    <source>
        <dbReference type="SAM" id="MobiDB-lite"/>
    </source>
</evidence>
<dbReference type="AlphaFoldDB" id="A0A919KK11"/>
<accession>A0A919KK11</accession>
<evidence type="ECO:0000313" key="12">
    <source>
        <dbReference type="EMBL" id="GHH61029.1"/>
    </source>
</evidence>
<dbReference type="EMBL" id="BNBO01000002">
    <property type="protein sequence ID" value="GHH61029.1"/>
    <property type="molecule type" value="Genomic_DNA"/>
</dbReference>
<keyword evidence="6" id="KW-0067">ATP-binding</keyword>
<gene>
    <name evidence="12" type="ORF">GCM10018781_06740</name>
</gene>
<keyword evidence="4" id="KW-0436">Ligase</keyword>
<evidence type="ECO:0000256" key="9">
    <source>
        <dbReference type="ARBA" id="ARBA00047781"/>
    </source>
</evidence>
<dbReference type="RefSeq" id="WP_190209226.1">
    <property type="nucleotide sequence ID" value="NZ_BNBO01000002.1"/>
</dbReference>
<evidence type="ECO:0000259" key="11">
    <source>
        <dbReference type="Pfam" id="PF00117"/>
    </source>
</evidence>
<dbReference type="Pfam" id="PF00117">
    <property type="entry name" value="GATase"/>
    <property type="match status" value="1"/>
</dbReference>
<dbReference type="SUPFAM" id="SSF52317">
    <property type="entry name" value="Class I glutamine amidotransferase-like"/>
    <property type="match status" value="1"/>
</dbReference>
<evidence type="ECO:0000256" key="4">
    <source>
        <dbReference type="ARBA" id="ARBA00022598"/>
    </source>
</evidence>
<evidence type="ECO:0000313" key="13">
    <source>
        <dbReference type="Proteomes" id="UP000617734"/>
    </source>
</evidence>
<evidence type="ECO:0000256" key="7">
    <source>
        <dbReference type="ARBA" id="ARBA00022962"/>
    </source>
</evidence>
<evidence type="ECO:0000256" key="5">
    <source>
        <dbReference type="ARBA" id="ARBA00022741"/>
    </source>
</evidence>
<dbReference type="PANTHER" id="PTHR11550:SF0">
    <property type="entry name" value="CTP SYNTHASE-RELATED"/>
    <property type="match status" value="1"/>
</dbReference>
<evidence type="ECO:0000256" key="8">
    <source>
        <dbReference type="ARBA" id="ARBA00022975"/>
    </source>
</evidence>
<dbReference type="GO" id="GO:0042802">
    <property type="term" value="F:identical protein binding"/>
    <property type="evidence" value="ECO:0007669"/>
    <property type="project" value="TreeGrafter"/>
</dbReference>
<keyword evidence="5" id="KW-0547">Nucleotide-binding</keyword>
<evidence type="ECO:0000256" key="1">
    <source>
        <dbReference type="ARBA" id="ARBA00005171"/>
    </source>
</evidence>
<dbReference type="PANTHER" id="PTHR11550">
    <property type="entry name" value="CTP SYNTHASE"/>
    <property type="match status" value="1"/>
</dbReference>
<keyword evidence="7" id="KW-0315">Glutamine amidotransferase</keyword>
<dbReference type="InterPro" id="IPR004468">
    <property type="entry name" value="CTP_synthase"/>
</dbReference>
<dbReference type="GO" id="GO:0005829">
    <property type="term" value="C:cytosol"/>
    <property type="evidence" value="ECO:0007669"/>
    <property type="project" value="TreeGrafter"/>
</dbReference>
<feature type="domain" description="Glutamine amidotransferase" evidence="11">
    <location>
        <begin position="64"/>
        <end position="134"/>
    </location>
</feature>
<evidence type="ECO:0000256" key="2">
    <source>
        <dbReference type="ARBA" id="ARBA00007533"/>
    </source>
</evidence>
<dbReference type="NCBIfam" id="NF004836">
    <property type="entry name" value="PRK06186.1"/>
    <property type="match status" value="1"/>
</dbReference>
<reference evidence="12" key="2">
    <citation type="submission" date="2020-09" db="EMBL/GenBank/DDBJ databases">
        <authorList>
            <person name="Sun Q."/>
            <person name="Ohkuma M."/>
        </authorList>
    </citation>
    <scope>NUCLEOTIDE SEQUENCE</scope>
    <source>
        <strain evidence="12">JCM 4646</strain>
    </source>
</reference>
<evidence type="ECO:0000256" key="6">
    <source>
        <dbReference type="ARBA" id="ARBA00022840"/>
    </source>
</evidence>